<sequence>MNKAQLTELVRQNLGGSATKKAADYALAAVLDSIAEGIEKDGKVQILGFGTFLVKTRAARTGRNPKTGEPMTIPASTMVSFKASSSLKD</sequence>
<keyword evidence="3" id="KW-0238">DNA-binding</keyword>
<evidence type="ECO:0000256" key="3">
    <source>
        <dbReference type="ARBA" id="ARBA00023125"/>
    </source>
</evidence>
<dbReference type="PRINTS" id="PR01727">
    <property type="entry name" value="DNABINDINGHU"/>
</dbReference>
<organism evidence="5 6">
    <name type="scientific">Akkermansia glycaniphila</name>
    <dbReference type="NCBI Taxonomy" id="1679444"/>
    <lineage>
        <taxon>Bacteria</taxon>
        <taxon>Pseudomonadati</taxon>
        <taxon>Verrucomicrobiota</taxon>
        <taxon>Verrucomicrobiia</taxon>
        <taxon>Verrucomicrobiales</taxon>
        <taxon>Akkermansiaceae</taxon>
        <taxon>Akkermansia</taxon>
    </lineage>
</organism>
<dbReference type="Gene3D" id="4.10.520.10">
    <property type="entry name" value="IHF-like DNA-binding proteins"/>
    <property type="match status" value="1"/>
</dbReference>
<evidence type="ECO:0000256" key="1">
    <source>
        <dbReference type="ARBA" id="ARBA00010529"/>
    </source>
</evidence>
<dbReference type="InterPro" id="IPR000119">
    <property type="entry name" value="Hist_DNA-bd"/>
</dbReference>
<keyword evidence="6" id="KW-1185">Reference proteome</keyword>
<dbReference type="OrthoDB" id="9799835at2"/>
<evidence type="ECO:0000256" key="2">
    <source>
        <dbReference type="ARBA" id="ARBA00023067"/>
    </source>
</evidence>
<accession>A0A1C7PDY8</accession>
<dbReference type="AlphaFoldDB" id="A0A1C7PDY8"/>
<dbReference type="RefSeq" id="WP_067777562.1">
    <property type="nucleotide sequence ID" value="NZ_JACVVN010000005.1"/>
</dbReference>
<dbReference type="GO" id="GO:0030261">
    <property type="term" value="P:chromosome condensation"/>
    <property type="evidence" value="ECO:0007669"/>
    <property type="project" value="UniProtKB-KW"/>
</dbReference>
<protein>
    <submittedName>
        <fullName evidence="5">Prokaryotic integration host factor signature</fullName>
    </submittedName>
</protein>
<reference evidence="6" key="1">
    <citation type="submission" date="2016-09" db="EMBL/GenBank/DDBJ databases">
        <authorList>
            <person name="Koehorst J."/>
        </authorList>
    </citation>
    <scope>NUCLEOTIDE SEQUENCE [LARGE SCALE GENOMIC DNA]</scope>
</reference>
<dbReference type="PANTHER" id="PTHR33175">
    <property type="entry name" value="DNA-BINDING PROTEIN HU"/>
    <property type="match status" value="1"/>
</dbReference>
<dbReference type="CDD" id="cd13831">
    <property type="entry name" value="HU"/>
    <property type="match status" value="1"/>
</dbReference>
<gene>
    <name evidence="5" type="ORF">PYTT_2270</name>
</gene>
<dbReference type="KEGG" id="agl:PYTT_2270"/>
<proteinExistence type="inferred from homology"/>
<evidence type="ECO:0000256" key="4">
    <source>
        <dbReference type="RuleBase" id="RU003939"/>
    </source>
</evidence>
<dbReference type="EMBL" id="LT629973">
    <property type="protein sequence ID" value="SEH98126.1"/>
    <property type="molecule type" value="Genomic_DNA"/>
</dbReference>
<dbReference type="SMART" id="SM00411">
    <property type="entry name" value="BHL"/>
    <property type="match status" value="1"/>
</dbReference>
<name>A0A1C7PDY8_9BACT</name>
<dbReference type="SUPFAM" id="SSF47729">
    <property type="entry name" value="IHF-like DNA-binding proteins"/>
    <property type="match status" value="1"/>
</dbReference>
<dbReference type="PANTHER" id="PTHR33175:SF3">
    <property type="entry name" value="DNA-BINDING PROTEIN HU-BETA"/>
    <property type="match status" value="1"/>
</dbReference>
<dbReference type="GO" id="GO:0030527">
    <property type="term" value="F:structural constituent of chromatin"/>
    <property type="evidence" value="ECO:0007669"/>
    <property type="project" value="InterPro"/>
</dbReference>
<dbReference type="Pfam" id="PF00216">
    <property type="entry name" value="Bac_DNA_binding"/>
    <property type="match status" value="1"/>
</dbReference>
<dbReference type="Proteomes" id="UP000176204">
    <property type="component" value="Chromosome I"/>
</dbReference>
<evidence type="ECO:0000313" key="5">
    <source>
        <dbReference type="EMBL" id="SEH98126.1"/>
    </source>
</evidence>
<dbReference type="InterPro" id="IPR020816">
    <property type="entry name" value="Histone-like_DNA-bd_CS"/>
</dbReference>
<dbReference type="PROSITE" id="PS00045">
    <property type="entry name" value="HISTONE_LIKE"/>
    <property type="match status" value="1"/>
</dbReference>
<keyword evidence="2" id="KW-0226">DNA condensation</keyword>
<comment type="similarity">
    <text evidence="1 4">Belongs to the bacterial histone-like protein family.</text>
</comment>
<evidence type="ECO:0000313" key="6">
    <source>
        <dbReference type="Proteomes" id="UP000176204"/>
    </source>
</evidence>
<dbReference type="STRING" id="1679444.PYTT_2270"/>
<dbReference type="InterPro" id="IPR010992">
    <property type="entry name" value="IHF-like_DNA-bd_dom_sf"/>
</dbReference>
<dbReference type="GO" id="GO:0003677">
    <property type="term" value="F:DNA binding"/>
    <property type="evidence" value="ECO:0007669"/>
    <property type="project" value="UniProtKB-KW"/>
</dbReference>